<accession>G0TVB8</accession>
<dbReference type="InterPro" id="IPR011078">
    <property type="entry name" value="PyrdxlP_homeostasis"/>
</dbReference>
<name>G0TVB8_TRYVY</name>
<comment type="function">
    <text evidence="2">Pyridoxal 5'-phosphate (PLP)-binding protein, which may be involved in intracellular homeostatic regulation of pyridoxal 5'-phosphate (PLP), the active form of vitamin B6.</text>
</comment>
<gene>
    <name evidence="6" type="ORF">TVY486_0500930</name>
</gene>
<organism evidence="6">
    <name type="scientific">Trypanosoma vivax (strain Y486)</name>
    <dbReference type="NCBI Taxonomy" id="1055687"/>
    <lineage>
        <taxon>Eukaryota</taxon>
        <taxon>Discoba</taxon>
        <taxon>Euglenozoa</taxon>
        <taxon>Kinetoplastea</taxon>
        <taxon>Metakinetoplastina</taxon>
        <taxon>Trypanosomatida</taxon>
        <taxon>Trypanosomatidae</taxon>
        <taxon>Trypanosoma</taxon>
        <taxon>Duttonella</taxon>
    </lineage>
</organism>
<dbReference type="PANTHER" id="PTHR10146:SF14">
    <property type="entry name" value="PYRIDOXAL PHOSPHATE HOMEOSTASIS PROTEIN"/>
    <property type="match status" value="1"/>
</dbReference>
<comment type="cofactor">
    <cofactor evidence="3">
        <name>pyridoxal 5'-phosphate</name>
        <dbReference type="ChEBI" id="CHEBI:597326"/>
    </cofactor>
</comment>
<feature type="modified residue" description="N6-(pyridoxal phosphate)lysine" evidence="2 3">
    <location>
        <position position="48"/>
    </location>
</feature>
<sequence>MSRYDTASEPSVAVIAENYREVLERIRTATGAAQDHPTGSVQLVAVGKTKSPQCLRALYDCGHRDFGENYVQELVEKSAQLAEDIRWHFIGHLQSNKVRDLLEGVKGLTLVHTVDRTSLATKLDDGCTRYRGGRPLDVYLQVNTSGEATKSGVEPGISTVELAQFVASKCPNLRLSGLMTIGMPDYTSRPESFETLLRCRAEVAAATGVDVSTLGLSMGMSNDYENAIMMGSTIVRVGSGIFGQRHYPPKADGAK</sequence>
<dbReference type="EMBL" id="HE573021">
    <property type="protein sequence ID" value="CCC47884.1"/>
    <property type="molecule type" value="Genomic_DNA"/>
</dbReference>
<evidence type="ECO:0000256" key="3">
    <source>
        <dbReference type="PIRSR" id="PIRSR004848-1"/>
    </source>
</evidence>
<feature type="domain" description="Alanine racemase N-terminal" evidence="5">
    <location>
        <begin position="34"/>
        <end position="245"/>
    </location>
</feature>
<dbReference type="FunFam" id="3.20.20.10:FF:000018">
    <property type="entry name" value="Pyridoxal phosphate homeostasis protein"/>
    <property type="match status" value="1"/>
</dbReference>
<dbReference type="HAMAP" id="MF_02087">
    <property type="entry name" value="PLP_homeostasis"/>
    <property type="match status" value="1"/>
</dbReference>
<dbReference type="AlphaFoldDB" id="G0TVB8"/>
<dbReference type="InterPro" id="IPR001608">
    <property type="entry name" value="Ala_racemase_N"/>
</dbReference>
<dbReference type="SUPFAM" id="SSF51419">
    <property type="entry name" value="PLP-binding barrel"/>
    <property type="match status" value="1"/>
</dbReference>
<dbReference type="PIRSF" id="PIRSF004848">
    <property type="entry name" value="YBL036c_PLPDEIII"/>
    <property type="match status" value="1"/>
</dbReference>
<dbReference type="Gene3D" id="3.20.20.10">
    <property type="entry name" value="Alanine racemase"/>
    <property type="match status" value="1"/>
</dbReference>
<evidence type="ECO:0000256" key="2">
    <source>
        <dbReference type="HAMAP-Rule" id="MF_03225"/>
    </source>
</evidence>
<proteinExistence type="inferred from homology"/>
<evidence type="ECO:0000313" key="6">
    <source>
        <dbReference type="EMBL" id="CCC47884.1"/>
    </source>
</evidence>
<protein>
    <recommendedName>
        <fullName evidence="2">Pyridoxal phosphate homeostasis protein</fullName>
        <shortName evidence="2">PLP homeostasis protein</shortName>
    </recommendedName>
</protein>
<evidence type="ECO:0000259" key="5">
    <source>
        <dbReference type="Pfam" id="PF01168"/>
    </source>
</evidence>
<comment type="similarity">
    <text evidence="2 4">Belongs to the pyridoxal phosphate-binding protein YggS/PROSC family.</text>
</comment>
<dbReference type="OMA" id="PLEWHMI"/>
<dbReference type="Pfam" id="PF01168">
    <property type="entry name" value="Ala_racemase_N"/>
    <property type="match status" value="1"/>
</dbReference>
<evidence type="ECO:0000256" key="1">
    <source>
        <dbReference type="ARBA" id="ARBA00022898"/>
    </source>
</evidence>
<reference evidence="6" key="1">
    <citation type="journal article" date="2012" name="Proc. Natl. Acad. Sci. U.S.A.">
        <title>Antigenic diversity is generated by distinct evolutionary mechanisms in African trypanosome species.</title>
        <authorList>
            <person name="Jackson A.P."/>
            <person name="Berry A."/>
            <person name="Aslett M."/>
            <person name="Allison H.C."/>
            <person name="Burton P."/>
            <person name="Vavrova-Anderson J."/>
            <person name="Brown R."/>
            <person name="Browne H."/>
            <person name="Corton N."/>
            <person name="Hauser H."/>
            <person name="Gamble J."/>
            <person name="Gilderthorp R."/>
            <person name="Marcello L."/>
            <person name="McQuillan J."/>
            <person name="Otto T.D."/>
            <person name="Quail M.A."/>
            <person name="Sanders M.J."/>
            <person name="van Tonder A."/>
            <person name="Ginger M.L."/>
            <person name="Field M.C."/>
            <person name="Barry J.D."/>
            <person name="Hertz-Fowler C."/>
            <person name="Berriman M."/>
        </authorList>
    </citation>
    <scope>NUCLEOTIDE SEQUENCE</scope>
    <source>
        <strain evidence="6">Y486</strain>
    </source>
</reference>
<dbReference type="PANTHER" id="PTHR10146">
    <property type="entry name" value="PROLINE SYNTHETASE CO-TRANSCRIBED BACTERIAL HOMOLOG PROTEIN"/>
    <property type="match status" value="1"/>
</dbReference>
<dbReference type="CDD" id="cd06822">
    <property type="entry name" value="PLPDE_III_YBL036c_euk"/>
    <property type="match status" value="1"/>
</dbReference>
<evidence type="ECO:0000256" key="4">
    <source>
        <dbReference type="RuleBase" id="RU004514"/>
    </source>
</evidence>
<keyword evidence="1 2" id="KW-0663">Pyridoxal phosphate</keyword>
<dbReference type="GO" id="GO:0030170">
    <property type="term" value="F:pyridoxal phosphate binding"/>
    <property type="evidence" value="ECO:0007669"/>
    <property type="project" value="UniProtKB-UniRule"/>
</dbReference>
<dbReference type="VEuPathDB" id="TriTrypDB:TvY486_0500930"/>
<dbReference type="NCBIfam" id="TIGR00044">
    <property type="entry name" value="YggS family pyridoxal phosphate-dependent enzyme"/>
    <property type="match status" value="1"/>
</dbReference>
<dbReference type="InterPro" id="IPR029066">
    <property type="entry name" value="PLP-binding_barrel"/>
</dbReference>
<dbReference type="PROSITE" id="PS01211">
    <property type="entry name" value="UPF0001"/>
    <property type="match status" value="1"/>
</dbReference>